<keyword evidence="4" id="KW-1185">Reference proteome</keyword>
<dbReference type="RefSeq" id="WP_144764669.1">
    <property type="nucleotide sequence ID" value="NZ_BPQI01000004.1"/>
</dbReference>
<accession>A0A564FYR8</accession>
<dbReference type="AlphaFoldDB" id="A0A564FYR8"/>
<evidence type="ECO:0000313" key="3">
    <source>
        <dbReference type="Proteomes" id="UP000401717"/>
    </source>
</evidence>
<dbReference type="EMBL" id="BPQI01000004">
    <property type="protein sequence ID" value="GJD54329.1"/>
    <property type="molecule type" value="Genomic_DNA"/>
</dbReference>
<reference evidence="2 3" key="1">
    <citation type="submission" date="2019-06" db="EMBL/GenBank/DDBJ databases">
        <authorList>
            <person name="Rodrigo-Torres L."/>
            <person name="Arahal R. D."/>
            <person name="Lucena T."/>
        </authorList>
    </citation>
    <scope>NUCLEOTIDE SEQUENCE [LARGE SCALE GENOMIC DNA]</scope>
    <source>
        <strain evidence="2 3">SW08-7</strain>
    </source>
</reference>
<reference evidence="1" key="3">
    <citation type="submission" date="2021-08" db="EMBL/GenBank/DDBJ databases">
        <authorList>
            <person name="Tani A."/>
            <person name="Ola A."/>
            <person name="Ogura Y."/>
            <person name="Katsura K."/>
            <person name="Hayashi T."/>
        </authorList>
    </citation>
    <scope>NUCLEOTIDE SEQUENCE</scope>
    <source>
        <strain evidence="1">DSM 22415</strain>
    </source>
</reference>
<reference evidence="1" key="2">
    <citation type="journal article" date="2021" name="Front. Microbiol.">
        <title>Comprehensive Comparative Genomics and Phenotyping of Methylobacterium Species.</title>
        <authorList>
            <person name="Alessa O."/>
            <person name="Ogura Y."/>
            <person name="Fujitani Y."/>
            <person name="Takami H."/>
            <person name="Hayashi T."/>
            <person name="Sahin N."/>
            <person name="Tani A."/>
        </authorList>
    </citation>
    <scope>NUCLEOTIDE SEQUENCE</scope>
    <source>
        <strain evidence="1">DSM 22415</strain>
    </source>
</reference>
<evidence type="ECO:0000313" key="2">
    <source>
        <dbReference type="EMBL" id="VUF13024.1"/>
    </source>
</evidence>
<gene>
    <name evidence="1" type="ORF">IFDJLNFL_0200</name>
    <name evidence="2" type="ORF">MTDSW087_02722</name>
</gene>
<dbReference type="Proteomes" id="UP000401717">
    <property type="component" value="Unassembled WGS sequence"/>
</dbReference>
<name>A0A564FYR8_9HYPH</name>
<evidence type="ECO:0000313" key="4">
    <source>
        <dbReference type="Proteomes" id="UP001055303"/>
    </source>
</evidence>
<proteinExistence type="predicted"/>
<protein>
    <submittedName>
        <fullName evidence="2">Uncharacterized protein</fullName>
    </submittedName>
</protein>
<dbReference type="Proteomes" id="UP001055303">
    <property type="component" value="Unassembled WGS sequence"/>
</dbReference>
<dbReference type="OrthoDB" id="8455836at2"/>
<organism evidence="2 3">
    <name type="scientific">Methylobacterium dankookense</name>
    <dbReference type="NCBI Taxonomy" id="560405"/>
    <lineage>
        <taxon>Bacteria</taxon>
        <taxon>Pseudomonadati</taxon>
        <taxon>Pseudomonadota</taxon>
        <taxon>Alphaproteobacteria</taxon>
        <taxon>Hyphomicrobiales</taxon>
        <taxon>Methylobacteriaceae</taxon>
        <taxon>Methylobacterium</taxon>
    </lineage>
</organism>
<sequence>MRIVGWAEFSKMPRGTVFQMTDDRRPDWGDLRVLDEIWTWEDGRGDFVDASLLPTISLGLNITEANQAALSKGDCEGDLFTIHPDILSRDGLFEFKRQWLIWEREDLERLAGWLLDPMKALQAIGYRIGEIALPMPEGETA</sequence>
<dbReference type="EMBL" id="CABFVH010000015">
    <property type="protein sequence ID" value="VUF13024.1"/>
    <property type="molecule type" value="Genomic_DNA"/>
</dbReference>
<evidence type="ECO:0000313" key="1">
    <source>
        <dbReference type="EMBL" id="GJD54329.1"/>
    </source>
</evidence>